<dbReference type="GO" id="GO:0050112">
    <property type="term" value="F:inositol 2-dehydrogenase (NAD+) activity"/>
    <property type="evidence" value="ECO:0007669"/>
    <property type="project" value="UniProtKB-EC"/>
</dbReference>
<dbReference type="InterPro" id="IPR000683">
    <property type="entry name" value="Gfo/Idh/MocA-like_OxRdtase_N"/>
</dbReference>
<keyword evidence="4" id="KW-1185">Reference proteome</keyword>
<organism evidence="3 4">
    <name type="scientific">Rubinisphaera italica</name>
    <dbReference type="NCBI Taxonomy" id="2527969"/>
    <lineage>
        <taxon>Bacteria</taxon>
        <taxon>Pseudomonadati</taxon>
        <taxon>Planctomycetota</taxon>
        <taxon>Planctomycetia</taxon>
        <taxon>Planctomycetales</taxon>
        <taxon>Planctomycetaceae</taxon>
        <taxon>Rubinisphaera</taxon>
    </lineage>
</organism>
<dbReference type="InterPro" id="IPR036291">
    <property type="entry name" value="NAD(P)-bd_dom_sf"/>
</dbReference>
<keyword evidence="3" id="KW-0560">Oxidoreductase</keyword>
<dbReference type="EMBL" id="SJPG01000001">
    <property type="protein sequence ID" value="TWT62715.1"/>
    <property type="molecule type" value="Genomic_DNA"/>
</dbReference>
<proteinExistence type="predicted"/>
<dbReference type="Pfam" id="PF01408">
    <property type="entry name" value="GFO_IDH_MocA"/>
    <property type="match status" value="1"/>
</dbReference>
<dbReference type="Gene3D" id="3.30.360.10">
    <property type="entry name" value="Dihydrodipicolinate Reductase, domain 2"/>
    <property type="match status" value="1"/>
</dbReference>
<feature type="domain" description="Gfo/Idh/MocA-like oxidoreductase N-terminal" evidence="2">
    <location>
        <begin position="31"/>
        <end position="160"/>
    </location>
</feature>
<evidence type="ECO:0000256" key="1">
    <source>
        <dbReference type="SAM" id="SignalP"/>
    </source>
</evidence>
<dbReference type="OrthoDB" id="128220at2"/>
<name>A0A5C5XKQ4_9PLAN</name>
<dbReference type="SUPFAM" id="SSF51735">
    <property type="entry name" value="NAD(P)-binding Rossmann-fold domains"/>
    <property type="match status" value="1"/>
</dbReference>
<protein>
    <submittedName>
        <fullName evidence="3">Inositol 2-dehydrogenase/D-chiro-inositol 3-dehydrogenase</fullName>
        <ecNumber evidence="3">1.1.1.18</ecNumber>
    </submittedName>
</protein>
<reference evidence="3 4" key="1">
    <citation type="submission" date="2019-02" db="EMBL/GenBank/DDBJ databases">
        <title>Deep-cultivation of Planctomycetes and their phenomic and genomic characterization uncovers novel biology.</title>
        <authorList>
            <person name="Wiegand S."/>
            <person name="Jogler M."/>
            <person name="Boedeker C."/>
            <person name="Pinto D."/>
            <person name="Vollmers J."/>
            <person name="Rivas-Marin E."/>
            <person name="Kohn T."/>
            <person name="Peeters S.H."/>
            <person name="Heuer A."/>
            <person name="Rast P."/>
            <person name="Oberbeckmann S."/>
            <person name="Bunk B."/>
            <person name="Jeske O."/>
            <person name="Meyerdierks A."/>
            <person name="Storesund J.E."/>
            <person name="Kallscheuer N."/>
            <person name="Luecker S."/>
            <person name="Lage O.M."/>
            <person name="Pohl T."/>
            <person name="Merkel B.J."/>
            <person name="Hornburger P."/>
            <person name="Mueller R.-W."/>
            <person name="Bruemmer F."/>
            <person name="Labrenz M."/>
            <person name="Spormann A.M."/>
            <person name="Op Den Camp H."/>
            <person name="Overmann J."/>
            <person name="Amann R."/>
            <person name="Jetten M.S.M."/>
            <person name="Mascher T."/>
            <person name="Medema M.H."/>
            <person name="Devos D.P."/>
            <person name="Kaster A.-K."/>
            <person name="Ovreas L."/>
            <person name="Rohde M."/>
            <person name="Galperin M.Y."/>
            <person name="Jogler C."/>
        </authorList>
    </citation>
    <scope>NUCLEOTIDE SEQUENCE [LARGE SCALE GENOMIC DNA]</scope>
    <source>
        <strain evidence="3 4">Pan54</strain>
    </source>
</reference>
<dbReference type="PANTHER" id="PTHR43818:SF9">
    <property type="entry name" value="HYPOTHETICAL OXIDOREDUCTASE"/>
    <property type="match status" value="1"/>
</dbReference>
<sequence precursor="true">MRTFLMSCCVAFLISTATSADDLKKGDKPVLRIGIIGLDTSHAVHFTKTINSKTPLPEFSGCRIVAAYPQGSADIESSVSRIPGYTEEVQKYGVEIVDSIPALLEKVDAVLLETNDGRPHLEQVIPVLKAGKPVFVDKPVAASLVDAIAIYQAAKILDVPLFTSSSLRFTTGAQEIKAGAIGDILGCDTFSPCPIEPTHPDLFWYGIHGVEPLFTLMGPDCETVTRVHTESCDVVVGTWADGRIGTFRGRRGKDGKYMGGYGGTAFGTKGTRPIGSFSGYEPLLSEIIKFFKSGVAPMDSQETLEIYAFMEAADESRQQHGKTISLKAVMDDATIQAKELLKTKYDLE</sequence>
<evidence type="ECO:0000259" key="2">
    <source>
        <dbReference type="Pfam" id="PF01408"/>
    </source>
</evidence>
<dbReference type="InterPro" id="IPR050463">
    <property type="entry name" value="Gfo/Idh/MocA_oxidrdct_glycsds"/>
</dbReference>
<dbReference type="GO" id="GO:0000166">
    <property type="term" value="F:nucleotide binding"/>
    <property type="evidence" value="ECO:0007669"/>
    <property type="project" value="InterPro"/>
</dbReference>
<dbReference type="AlphaFoldDB" id="A0A5C5XKQ4"/>
<accession>A0A5C5XKQ4</accession>
<dbReference type="PANTHER" id="PTHR43818">
    <property type="entry name" value="BCDNA.GH03377"/>
    <property type="match status" value="1"/>
</dbReference>
<dbReference type="Gene3D" id="3.40.50.720">
    <property type="entry name" value="NAD(P)-binding Rossmann-like Domain"/>
    <property type="match status" value="1"/>
</dbReference>
<feature type="chain" id="PRO_5023045944" evidence="1">
    <location>
        <begin position="21"/>
        <end position="348"/>
    </location>
</feature>
<keyword evidence="1" id="KW-0732">Signal</keyword>
<dbReference type="EC" id="1.1.1.18" evidence="3"/>
<evidence type="ECO:0000313" key="3">
    <source>
        <dbReference type="EMBL" id="TWT62715.1"/>
    </source>
</evidence>
<gene>
    <name evidence="3" type="primary">iolG_11</name>
    <name evidence="3" type="ORF">Pan54_34600</name>
</gene>
<comment type="caution">
    <text evidence="3">The sequence shown here is derived from an EMBL/GenBank/DDBJ whole genome shotgun (WGS) entry which is preliminary data.</text>
</comment>
<dbReference type="Proteomes" id="UP000316095">
    <property type="component" value="Unassembled WGS sequence"/>
</dbReference>
<feature type="signal peptide" evidence="1">
    <location>
        <begin position="1"/>
        <end position="20"/>
    </location>
</feature>
<evidence type="ECO:0000313" key="4">
    <source>
        <dbReference type="Proteomes" id="UP000316095"/>
    </source>
</evidence>
<dbReference type="RefSeq" id="WP_146504544.1">
    <property type="nucleotide sequence ID" value="NZ_SJPG01000001.1"/>
</dbReference>